<evidence type="ECO:0000259" key="3">
    <source>
        <dbReference type="PROSITE" id="PS50157"/>
    </source>
</evidence>
<evidence type="ECO:0000313" key="4">
    <source>
        <dbReference type="EMBL" id="KAK9220819.1"/>
    </source>
</evidence>
<reference evidence="4 5" key="1">
    <citation type="submission" date="2024-05" db="EMBL/GenBank/DDBJ databases">
        <title>Haplotype-resolved chromosome-level genome assembly of Huyou (Citrus changshanensis).</title>
        <authorList>
            <person name="Miao C."/>
            <person name="Chen W."/>
            <person name="Wu Y."/>
            <person name="Wang L."/>
            <person name="Zhao S."/>
            <person name="Grierson D."/>
            <person name="Xu C."/>
            <person name="Chen K."/>
        </authorList>
    </citation>
    <scope>NUCLEOTIDE SEQUENCE [LARGE SCALE GENOMIC DNA]</scope>
    <source>
        <strain evidence="4">01-14</strain>
        <tissue evidence="4">Leaf</tissue>
    </source>
</reference>
<feature type="compositionally biased region" description="Polar residues" evidence="2">
    <location>
        <begin position="57"/>
        <end position="70"/>
    </location>
</feature>
<evidence type="ECO:0000256" key="1">
    <source>
        <dbReference type="PROSITE-ProRule" id="PRU00042"/>
    </source>
</evidence>
<dbReference type="Proteomes" id="UP001428341">
    <property type="component" value="Unassembled WGS sequence"/>
</dbReference>
<comment type="caution">
    <text evidence="4">The sequence shown here is derived from an EMBL/GenBank/DDBJ whole genome shotgun (WGS) entry which is preliminary data.</text>
</comment>
<keyword evidence="1" id="KW-0479">Metal-binding</keyword>
<dbReference type="PROSITE" id="PS00028">
    <property type="entry name" value="ZINC_FINGER_C2H2_1"/>
    <property type="match status" value="1"/>
</dbReference>
<proteinExistence type="predicted"/>
<keyword evidence="1" id="KW-0862">Zinc</keyword>
<feature type="region of interest" description="Disordered" evidence="2">
    <location>
        <begin position="52"/>
        <end position="90"/>
    </location>
</feature>
<dbReference type="PROSITE" id="PS50157">
    <property type="entry name" value="ZINC_FINGER_C2H2_2"/>
    <property type="match status" value="1"/>
</dbReference>
<feature type="compositionally biased region" description="Polar residues" evidence="2">
    <location>
        <begin position="142"/>
        <end position="159"/>
    </location>
</feature>
<dbReference type="InterPro" id="IPR013087">
    <property type="entry name" value="Znf_C2H2_type"/>
</dbReference>
<feature type="compositionally biased region" description="Basic and acidic residues" evidence="2">
    <location>
        <begin position="167"/>
        <end position="177"/>
    </location>
</feature>
<keyword evidence="1" id="KW-0863">Zinc-finger</keyword>
<feature type="compositionally biased region" description="Basic and acidic residues" evidence="2">
    <location>
        <begin position="71"/>
        <end position="84"/>
    </location>
</feature>
<evidence type="ECO:0000313" key="5">
    <source>
        <dbReference type="Proteomes" id="UP001428341"/>
    </source>
</evidence>
<name>A0AAP0MSN2_9ROSI</name>
<feature type="domain" description="C2H2-type" evidence="3">
    <location>
        <begin position="95"/>
        <end position="124"/>
    </location>
</feature>
<protein>
    <recommendedName>
        <fullName evidence="3">C2H2-type domain-containing protein</fullName>
    </recommendedName>
</protein>
<dbReference type="GO" id="GO:0008270">
    <property type="term" value="F:zinc ion binding"/>
    <property type="evidence" value="ECO:0007669"/>
    <property type="project" value="UniProtKB-KW"/>
</dbReference>
<keyword evidence="5" id="KW-1185">Reference proteome</keyword>
<dbReference type="EMBL" id="JBCGBO010000002">
    <property type="protein sequence ID" value="KAK9220819.1"/>
    <property type="molecule type" value="Genomic_DNA"/>
</dbReference>
<dbReference type="AlphaFoldDB" id="A0AAP0MSN2"/>
<feature type="region of interest" description="Disordered" evidence="2">
    <location>
        <begin position="142"/>
        <end position="182"/>
    </location>
</feature>
<gene>
    <name evidence="4" type="ORF">WN944_009243</name>
</gene>
<evidence type="ECO:0000256" key="2">
    <source>
        <dbReference type="SAM" id="MobiDB-lite"/>
    </source>
</evidence>
<accession>A0AAP0MSN2</accession>
<organism evidence="4 5">
    <name type="scientific">Citrus x changshan-huyou</name>
    <dbReference type="NCBI Taxonomy" id="2935761"/>
    <lineage>
        <taxon>Eukaryota</taxon>
        <taxon>Viridiplantae</taxon>
        <taxon>Streptophyta</taxon>
        <taxon>Embryophyta</taxon>
        <taxon>Tracheophyta</taxon>
        <taxon>Spermatophyta</taxon>
        <taxon>Magnoliopsida</taxon>
        <taxon>eudicotyledons</taxon>
        <taxon>Gunneridae</taxon>
        <taxon>Pentapetalae</taxon>
        <taxon>rosids</taxon>
        <taxon>malvids</taxon>
        <taxon>Sapindales</taxon>
        <taxon>Rutaceae</taxon>
        <taxon>Aurantioideae</taxon>
        <taxon>Citrus</taxon>
    </lineage>
</organism>
<sequence>MNHDNDDDLSKELESLEAIYNQISSEVALPNYMLGLLGDDLSLPKTYEILNPLARNGDNQNPRETINNSSDEGKKKKAKYDGRTHSLPHKKNGPYTCPKCNKAFAKSQIYAAHVSSGHYKFETPEQRAERLAARYPKRNTLQPVDTSEGLTMMPVSSSAKKGGKRSVKNEGDQEQKQIKKQKACNRDETLYNGLLLSQNNSNLHQNPLNGNGLISSHQLNPLLHHQNNQFISQRIYQPSNIGLNGHLGLGQVVTEVRRTFVTLTPNRVQVHSFIDYSPIQNQLVFPPKEVIIGISEVTKTTRFLAPTSTTERLLAPNYNLPTQNLLQNSTASIQGLVANDKGYVQRLTATNRFDIQGQLPNFRNQTLISTNSVYHPIPEIDPFLNPHHQNRPLNLRTPRIIDLDDHVEASAYGEELLQL</sequence>